<dbReference type="NCBIfam" id="TIGR01031">
    <property type="entry name" value="rpmF_bact"/>
    <property type="match status" value="1"/>
</dbReference>
<dbReference type="Proteomes" id="UP001171902">
    <property type="component" value="Unassembled WGS sequence"/>
</dbReference>
<protein>
    <recommendedName>
        <fullName evidence="4 5">Large ribosomal subunit protein bL32</fullName>
    </recommendedName>
</protein>
<accession>A0ABT7YNL9</accession>
<dbReference type="EMBL" id="JAUEMJ010000002">
    <property type="protein sequence ID" value="MDN3239853.1"/>
    <property type="molecule type" value="Genomic_DNA"/>
</dbReference>
<proteinExistence type="inferred from homology"/>
<evidence type="ECO:0000313" key="7">
    <source>
        <dbReference type="Proteomes" id="UP001171902"/>
    </source>
</evidence>
<keyword evidence="3 5" id="KW-0687">Ribonucleoprotein</keyword>
<evidence type="ECO:0000256" key="5">
    <source>
        <dbReference type="HAMAP-Rule" id="MF_00340"/>
    </source>
</evidence>
<gene>
    <name evidence="5 6" type="primary">rpmF</name>
    <name evidence="6" type="ORF">QWI33_08960</name>
</gene>
<evidence type="ECO:0000313" key="6">
    <source>
        <dbReference type="EMBL" id="MDN3239853.1"/>
    </source>
</evidence>
<keyword evidence="2 5" id="KW-0689">Ribosomal protein</keyword>
<organism evidence="6 7">
    <name type="scientific">Glycomyces tritici</name>
    <dbReference type="NCBI Taxonomy" id="2665176"/>
    <lineage>
        <taxon>Bacteria</taxon>
        <taxon>Bacillati</taxon>
        <taxon>Actinomycetota</taxon>
        <taxon>Actinomycetes</taxon>
        <taxon>Glycomycetales</taxon>
        <taxon>Glycomycetaceae</taxon>
        <taxon>Glycomyces</taxon>
    </lineage>
</organism>
<dbReference type="InterPro" id="IPR002677">
    <property type="entry name" value="Ribosomal_bL32"/>
</dbReference>
<evidence type="ECO:0000256" key="1">
    <source>
        <dbReference type="ARBA" id="ARBA00008560"/>
    </source>
</evidence>
<dbReference type="PANTHER" id="PTHR35534:SF1">
    <property type="entry name" value="LARGE RIBOSOMAL SUBUNIT PROTEIN BL32"/>
    <property type="match status" value="1"/>
</dbReference>
<name>A0ABT7YNL9_9ACTN</name>
<sequence>MAVPKRRMSRSNTRHRRSQWKAAPIQLIECQQCHAKKRGHQVCEVCGTYRGRQVLEA</sequence>
<evidence type="ECO:0000256" key="4">
    <source>
        <dbReference type="ARBA" id="ARBA00035178"/>
    </source>
</evidence>
<evidence type="ECO:0000256" key="2">
    <source>
        <dbReference type="ARBA" id="ARBA00022980"/>
    </source>
</evidence>
<dbReference type="Pfam" id="PF01783">
    <property type="entry name" value="Ribosomal_L32p"/>
    <property type="match status" value="1"/>
</dbReference>
<comment type="caution">
    <text evidence="6">The sequence shown here is derived from an EMBL/GenBank/DDBJ whole genome shotgun (WGS) entry which is preliminary data.</text>
</comment>
<comment type="similarity">
    <text evidence="1 5">Belongs to the bacterial ribosomal protein bL32 family.</text>
</comment>
<dbReference type="SUPFAM" id="SSF57829">
    <property type="entry name" value="Zn-binding ribosomal proteins"/>
    <property type="match status" value="1"/>
</dbReference>
<dbReference type="InterPro" id="IPR044957">
    <property type="entry name" value="Ribosomal_bL32_bact"/>
</dbReference>
<dbReference type="PANTHER" id="PTHR35534">
    <property type="entry name" value="50S RIBOSOMAL PROTEIN L32"/>
    <property type="match status" value="1"/>
</dbReference>
<dbReference type="InterPro" id="IPR011332">
    <property type="entry name" value="Ribosomal_zn-bd"/>
</dbReference>
<keyword evidence="7" id="KW-1185">Reference proteome</keyword>
<dbReference type="RefSeq" id="WP_289956918.1">
    <property type="nucleotide sequence ID" value="NZ_JAUEMJ010000002.1"/>
</dbReference>
<dbReference type="HAMAP" id="MF_00340">
    <property type="entry name" value="Ribosomal_bL32"/>
    <property type="match status" value="1"/>
</dbReference>
<evidence type="ECO:0000256" key="3">
    <source>
        <dbReference type="ARBA" id="ARBA00023274"/>
    </source>
</evidence>
<dbReference type="GO" id="GO:0005840">
    <property type="term" value="C:ribosome"/>
    <property type="evidence" value="ECO:0007669"/>
    <property type="project" value="UniProtKB-KW"/>
</dbReference>
<reference evidence="6" key="1">
    <citation type="submission" date="2023-06" db="EMBL/GenBank/DDBJ databases">
        <title>Gycomyces niveus sp.nov., a novel actinomycete isolated from soil in Shouguang.</title>
        <authorList>
            <person name="Yang X."/>
            <person name="Zhao J."/>
        </authorList>
    </citation>
    <scope>NUCLEOTIDE SEQUENCE</scope>
    <source>
        <strain evidence="6">NEAU C2</strain>
    </source>
</reference>